<accession>A0A0B3XW56</accession>
<keyword evidence="1" id="KW-0812">Transmembrane</keyword>
<keyword evidence="3" id="KW-1185">Reference proteome</keyword>
<dbReference type="EMBL" id="JWLW01000013">
    <property type="protein sequence ID" value="KHT53721.1"/>
    <property type="molecule type" value="Genomic_DNA"/>
</dbReference>
<gene>
    <name evidence="2" type="ORF">RJ41_08520</name>
</gene>
<name>A0A0B3XW56_9ALTE</name>
<feature type="transmembrane region" description="Helical" evidence="1">
    <location>
        <begin position="7"/>
        <end position="29"/>
    </location>
</feature>
<organism evidence="2 3">
    <name type="scientific">Alteromonas marina</name>
    <dbReference type="NCBI Taxonomy" id="203795"/>
    <lineage>
        <taxon>Bacteria</taxon>
        <taxon>Pseudomonadati</taxon>
        <taxon>Pseudomonadota</taxon>
        <taxon>Gammaproteobacteria</taxon>
        <taxon>Alteromonadales</taxon>
        <taxon>Alteromonadaceae</taxon>
        <taxon>Alteromonas/Salinimonas group</taxon>
        <taxon>Alteromonas</taxon>
    </lineage>
</organism>
<reference evidence="2 3" key="1">
    <citation type="submission" date="2014-12" db="EMBL/GenBank/DDBJ databases">
        <title>Genome sequencing of Alteromonas marina AD001.</title>
        <authorList>
            <person name="Adrian T.G.S."/>
            <person name="Chan K.G."/>
        </authorList>
    </citation>
    <scope>NUCLEOTIDE SEQUENCE [LARGE SCALE GENOMIC DNA]</scope>
    <source>
        <strain evidence="2 3">AD001</strain>
    </source>
</reference>
<evidence type="ECO:0000256" key="1">
    <source>
        <dbReference type="SAM" id="Phobius"/>
    </source>
</evidence>
<evidence type="ECO:0000313" key="3">
    <source>
        <dbReference type="Proteomes" id="UP000031197"/>
    </source>
</evidence>
<proteinExistence type="predicted"/>
<evidence type="ECO:0000313" key="2">
    <source>
        <dbReference type="EMBL" id="KHT53721.1"/>
    </source>
</evidence>
<keyword evidence="1" id="KW-1133">Transmembrane helix</keyword>
<dbReference type="AlphaFoldDB" id="A0A0B3XW56"/>
<dbReference type="RefSeq" id="WP_039219357.1">
    <property type="nucleotide sequence ID" value="NZ_JWLW01000013.1"/>
</dbReference>
<sequence length="103" mass="11550">MQAMKRSIIADVVAIAAIALLITTTFYWIEARREVIILCDNFTLGVSKKSVERQLDTANLLLWDTEFVANGSKIEAYSPLHLGILKCSVEFNKQDTVVFSIVE</sequence>
<keyword evidence="1" id="KW-0472">Membrane</keyword>
<comment type="caution">
    <text evidence="2">The sequence shown here is derived from an EMBL/GenBank/DDBJ whole genome shotgun (WGS) entry which is preliminary data.</text>
</comment>
<dbReference type="Proteomes" id="UP000031197">
    <property type="component" value="Unassembled WGS sequence"/>
</dbReference>
<dbReference type="OrthoDB" id="6332464at2"/>
<protein>
    <submittedName>
        <fullName evidence="2">Uncharacterized protein</fullName>
    </submittedName>
</protein>